<reference evidence="1 2" key="1">
    <citation type="submission" date="2018-02" db="EMBL/GenBank/DDBJ databases">
        <title>The genomes of Aspergillus section Nigri reveals drivers in fungal speciation.</title>
        <authorList>
            <consortium name="DOE Joint Genome Institute"/>
            <person name="Vesth T.C."/>
            <person name="Nybo J."/>
            <person name="Theobald S."/>
            <person name="Brandl J."/>
            <person name="Frisvad J.C."/>
            <person name="Nielsen K.F."/>
            <person name="Lyhne E.K."/>
            <person name="Kogle M.E."/>
            <person name="Kuo A."/>
            <person name="Riley R."/>
            <person name="Clum A."/>
            <person name="Nolan M."/>
            <person name="Lipzen A."/>
            <person name="Salamov A."/>
            <person name="Henrissat B."/>
            <person name="Wiebenga A."/>
            <person name="De vries R.P."/>
            <person name="Grigoriev I.V."/>
            <person name="Mortensen U.H."/>
            <person name="Andersen M.R."/>
            <person name="Baker S.E."/>
        </authorList>
    </citation>
    <scope>NUCLEOTIDE SEQUENCE [LARGE SCALE GENOMIC DNA]</scope>
    <source>
        <strain evidence="1 2">CBS 115571</strain>
    </source>
</reference>
<sequence>MTPMRLYRQVLRKCSLLPAAALTIMFGLFSGYTTRHPSVFPDGVCLGQDFF</sequence>
<accession>A0A2V5HLQ3</accession>
<dbReference type="Proteomes" id="UP000249829">
    <property type="component" value="Unassembled WGS sequence"/>
</dbReference>
<proteinExistence type="predicted"/>
<dbReference type="EMBL" id="KZ825108">
    <property type="protein sequence ID" value="PYI22964.1"/>
    <property type="molecule type" value="Genomic_DNA"/>
</dbReference>
<organism evidence="1 2">
    <name type="scientific">Aspergillus violaceofuscus (strain CBS 115571)</name>
    <dbReference type="NCBI Taxonomy" id="1450538"/>
    <lineage>
        <taxon>Eukaryota</taxon>
        <taxon>Fungi</taxon>
        <taxon>Dikarya</taxon>
        <taxon>Ascomycota</taxon>
        <taxon>Pezizomycotina</taxon>
        <taxon>Eurotiomycetes</taxon>
        <taxon>Eurotiomycetidae</taxon>
        <taxon>Eurotiales</taxon>
        <taxon>Aspergillaceae</taxon>
        <taxon>Aspergillus</taxon>
    </lineage>
</organism>
<gene>
    <name evidence="1" type="ORF">BO99DRAFT_399696</name>
</gene>
<dbReference type="AlphaFoldDB" id="A0A2V5HLQ3"/>
<keyword evidence="2" id="KW-1185">Reference proteome</keyword>
<evidence type="ECO:0000313" key="2">
    <source>
        <dbReference type="Proteomes" id="UP000249829"/>
    </source>
</evidence>
<evidence type="ECO:0000313" key="1">
    <source>
        <dbReference type="EMBL" id="PYI22964.1"/>
    </source>
</evidence>
<protein>
    <submittedName>
        <fullName evidence="1">Uncharacterized protein</fullName>
    </submittedName>
</protein>
<name>A0A2V5HLQ3_ASPV1</name>